<keyword evidence="6 15" id="KW-0479">Metal-binding</keyword>
<comment type="subcellular location">
    <subcellularLocation>
        <location evidence="1 15">Cell membrane</location>
        <topology evidence="1 15">Multi-pass membrane protein</topology>
    </subcellularLocation>
</comment>
<evidence type="ECO:0000256" key="1">
    <source>
        <dbReference type="ARBA" id="ARBA00004651"/>
    </source>
</evidence>
<feature type="transmembrane region" description="Helical" evidence="15">
    <location>
        <begin position="31"/>
        <end position="53"/>
    </location>
</feature>
<keyword evidence="7 15" id="KW-1133">Transmembrane helix</keyword>
<evidence type="ECO:0000313" key="16">
    <source>
        <dbReference type="EMBL" id="MBH8596120.1"/>
    </source>
</evidence>
<keyword evidence="9 15" id="KW-0406">Ion transport</keyword>
<dbReference type="HAMAP" id="MF_00454">
    <property type="entry name" value="FluC"/>
    <property type="match status" value="1"/>
</dbReference>
<reference evidence="16 17" key="1">
    <citation type="submission" date="2020-12" db="EMBL/GenBank/DDBJ databases">
        <title>WGS of Thermoactinomyces spp.</title>
        <authorList>
            <person name="Cheng K."/>
        </authorList>
    </citation>
    <scope>NUCLEOTIDE SEQUENCE [LARGE SCALE GENOMIC DNA]</scope>
    <source>
        <strain evidence="17">CICC 10671\DSM 43846</strain>
    </source>
</reference>
<protein>
    <recommendedName>
        <fullName evidence="15">Fluoride-specific ion channel FluC</fullName>
    </recommendedName>
</protein>
<evidence type="ECO:0000256" key="7">
    <source>
        <dbReference type="ARBA" id="ARBA00022989"/>
    </source>
</evidence>
<evidence type="ECO:0000256" key="13">
    <source>
        <dbReference type="ARBA" id="ARBA00035585"/>
    </source>
</evidence>
<dbReference type="GO" id="GO:0005886">
    <property type="term" value="C:plasma membrane"/>
    <property type="evidence" value="ECO:0007669"/>
    <property type="project" value="UniProtKB-SubCell"/>
</dbReference>
<dbReference type="Pfam" id="PF02537">
    <property type="entry name" value="CRCB"/>
    <property type="match status" value="1"/>
</dbReference>
<keyword evidence="11 15" id="KW-0407">Ion channel</keyword>
<dbReference type="Proteomes" id="UP000633619">
    <property type="component" value="Unassembled WGS sequence"/>
</dbReference>
<comment type="caution">
    <text evidence="16">The sequence shown here is derived from an EMBL/GenBank/DDBJ whole genome shotgun (WGS) entry which is preliminary data.</text>
</comment>
<keyword evidence="3 15" id="KW-1003">Cell membrane</keyword>
<dbReference type="EMBL" id="JAECVW010000010">
    <property type="protein sequence ID" value="MBH8596120.1"/>
    <property type="molecule type" value="Genomic_DNA"/>
</dbReference>
<comment type="catalytic activity">
    <reaction evidence="13">
        <text>fluoride(in) = fluoride(out)</text>
        <dbReference type="Rhea" id="RHEA:76159"/>
        <dbReference type="ChEBI" id="CHEBI:17051"/>
    </reaction>
    <physiologicalReaction direction="left-to-right" evidence="13">
        <dbReference type="Rhea" id="RHEA:76160"/>
    </physiologicalReaction>
</comment>
<evidence type="ECO:0000256" key="9">
    <source>
        <dbReference type="ARBA" id="ARBA00023065"/>
    </source>
</evidence>
<dbReference type="GO" id="GO:0140114">
    <property type="term" value="P:cellular detoxification of fluoride"/>
    <property type="evidence" value="ECO:0007669"/>
    <property type="project" value="UniProtKB-UniRule"/>
</dbReference>
<organism evidence="16 17">
    <name type="scientific">Thermoactinomyces intermedius</name>
    <dbReference type="NCBI Taxonomy" id="2024"/>
    <lineage>
        <taxon>Bacteria</taxon>
        <taxon>Bacillati</taxon>
        <taxon>Bacillota</taxon>
        <taxon>Bacilli</taxon>
        <taxon>Bacillales</taxon>
        <taxon>Thermoactinomycetaceae</taxon>
        <taxon>Thermoactinomyces</taxon>
    </lineage>
</organism>
<keyword evidence="2 15" id="KW-0813">Transport</keyword>
<comment type="caution">
    <text evidence="15">Lacks conserved residue(s) required for the propagation of feature annotation.</text>
</comment>
<comment type="activity regulation">
    <text evidence="15">Na(+) is not transported, but it plays an essential structural role and its presence is essential for fluoride channel function.</text>
</comment>
<feature type="binding site" evidence="15">
    <location>
        <position position="74"/>
    </location>
    <ligand>
        <name>Na(+)</name>
        <dbReference type="ChEBI" id="CHEBI:29101"/>
        <note>structural</note>
    </ligand>
</feature>
<comment type="function">
    <text evidence="14 15">Fluoride-specific ion channel. Important for reducing fluoride concentration in the cell, thus reducing its toxicity.</text>
</comment>
<evidence type="ECO:0000256" key="14">
    <source>
        <dbReference type="ARBA" id="ARBA00049940"/>
    </source>
</evidence>
<evidence type="ECO:0000256" key="6">
    <source>
        <dbReference type="ARBA" id="ARBA00022723"/>
    </source>
</evidence>
<evidence type="ECO:0000256" key="3">
    <source>
        <dbReference type="ARBA" id="ARBA00022475"/>
    </source>
</evidence>
<dbReference type="PANTHER" id="PTHR28259">
    <property type="entry name" value="FLUORIDE EXPORT PROTEIN 1-RELATED"/>
    <property type="match status" value="1"/>
</dbReference>
<keyword evidence="10 15" id="KW-0472">Membrane</keyword>
<evidence type="ECO:0000256" key="11">
    <source>
        <dbReference type="ARBA" id="ARBA00023303"/>
    </source>
</evidence>
<evidence type="ECO:0000256" key="4">
    <source>
        <dbReference type="ARBA" id="ARBA00022519"/>
    </source>
</evidence>
<evidence type="ECO:0000256" key="15">
    <source>
        <dbReference type="HAMAP-Rule" id="MF_00454"/>
    </source>
</evidence>
<dbReference type="NCBIfam" id="TIGR00494">
    <property type="entry name" value="crcB"/>
    <property type="match status" value="1"/>
</dbReference>
<evidence type="ECO:0000256" key="12">
    <source>
        <dbReference type="ARBA" id="ARBA00035120"/>
    </source>
</evidence>
<proteinExistence type="inferred from homology"/>
<name>A0A8I1AAP1_THEIN</name>
<keyword evidence="5 15" id="KW-0812">Transmembrane</keyword>
<feature type="transmembrane region" description="Helical" evidence="15">
    <location>
        <begin position="98"/>
        <end position="117"/>
    </location>
</feature>
<feature type="binding site" evidence="15">
    <location>
        <position position="77"/>
    </location>
    <ligand>
        <name>Na(+)</name>
        <dbReference type="ChEBI" id="CHEBI:29101"/>
        <note>structural</note>
    </ligand>
</feature>
<dbReference type="PANTHER" id="PTHR28259:SF18">
    <property type="entry name" value="FLUORIDE-SPECIFIC ION CHANNEL FLUC"/>
    <property type="match status" value="1"/>
</dbReference>
<dbReference type="AlphaFoldDB" id="A0A8I1AAP1"/>
<comment type="similarity">
    <text evidence="12 15">Belongs to the fluoride channel Fluc/FEX (TC 1.A.43) family.</text>
</comment>
<sequence>MEMMWIALGGGIGAMCRWLVTEVFPARDGKFPLGTFLVNMTGCLIMGLYLGWIHDRLPVAWMMANRPFATGFLGGYTTFSTFSYEAERLRQQRRKGKFWAYLLSSLFFGLFLVWAGFHLSSGMIS</sequence>
<dbReference type="GO" id="GO:0062054">
    <property type="term" value="F:fluoride channel activity"/>
    <property type="evidence" value="ECO:0007669"/>
    <property type="project" value="UniProtKB-UniRule"/>
</dbReference>
<gene>
    <name evidence="15 16" type="primary">crcB</name>
    <name evidence="15" type="synonym">fluC</name>
    <name evidence="16" type="ORF">I8U20_12495</name>
</gene>
<accession>A0A8I1AAP1</accession>
<keyword evidence="8 15" id="KW-0915">Sodium</keyword>
<keyword evidence="4" id="KW-0997">Cell inner membrane</keyword>
<evidence type="ECO:0000256" key="8">
    <source>
        <dbReference type="ARBA" id="ARBA00023053"/>
    </source>
</evidence>
<evidence type="ECO:0000256" key="10">
    <source>
        <dbReference type="ARBA" id="ARBA00023136"/>
    </source>
</evidence>
<keyword evidence="17" id="KW-1185">Reference proteome</keyword>
<evidence type="ECO:0000256" key="2">
    <source>
        <dbReference type="ARBA" id="ARBA00022448"/>
    </source>
</evidence>
<dbReference type="InterPro" id="IPR003691">
    <property type="entry name" value="FluC"/>
</dbReference>
<evidence type="ECO:0000313" key="17">
    <source>
        <dbReference type="Proteomes" id="UP000633619"/>
    </source>
</evidence>
<dbReference type="GO" id="GO:0046872">
    <property type="term" value="F:metal ion binding"/>
    <property type="evidence" value="ECO:0007669"/>
    <property type="project" value="UniProtKB-KW"/>
</dbReference>
<evidence type="ECO:0000256" key="5">
    <source>
        <dbReference type="ARBA" id="ARBA00022692"/>
    </source>
</evidence>